<dbReference type="AlphaFoldDB" id="A0A0D5NKK5"/>
<gene>
    <name evidence="3" type="ORF">VN24_16035</name>
</gene>
<dbReference type="Proteomes" id="UP000032633">
    <property type="component" value="Chromosome"/>
</dbReference>
<sequence length="225" mass="24858">MFMLLLVAAATAFASACTNVVDDAAKRNANTVQSNEGGQTGTAPEATETDQPGKDAAQGASGQSEESRESGMNKQFLFADIPEYDGTNEISITLDGKETKAAFQTDPINSPFGFFIPSVLERQDFEDGSEWSFESRNRLTLLKFDQFGVNESELKRTNDLLLPYAEYVGSQPEGGDSSAVMTSYFAFDYNGEKYGICFRYFKDDEQRAVPLFLEVIRTIRHVTLP</sequence>
<feature type="signal peptide" evidence="2">
    <location>
        <begin position="1"/>
        <end position="16"/>
    </location>
</feature>
<evidence type="ECO:0008006" key="5">
    <source>
        <dbReference type="Google" id="ProtNLM"/>
    </source>
</evidence>
<feature type="region of interest" description="Disordered" evidence="1">
    <location>
        <begin position="31"/>
        <end position="71"/>
    </location>
</feature>
<dbReference type="HOGENOM" id="CLU_1228899_0_0_9"/>
<keyword evidence="4" id="KW-1185">Reference proteome</keyword>
<organism evidence="3 4">
    <name type="scientific">Paenibacillus beijingensis</name>
    <dbReference type="NCBI Taxonomy" id="1126833"/>
    <lineage>
        <taxon>Bacteria</taxon>
        <taxon>Bacillati</taxon>
        <taxon>Bacillota</taxon>
        <taxon>Bacilli</taxon>
        <taxon>Bacillales</taxon>
        <taxon>Paenibacillaceae</taxon>
        <taxon>Paenibacillus</taxon>
    </lineage>
</organism>
<dbReference type="EMBL" id="CP011058">
    <property type="protein sequence ID" value="AJY75781.1"/>
    <property type="molecule type" value="Genomic_DNA"/>
</dbReference>
<accession>A0A0D5NKK5</accession>
<dbReference type="PATRIC" id="fig|1126833.4.peg.3509"/>
<protein>
    <recommendedName>
        <fullName evidence="5">Lipoprotein</fullName>
    </recommendedName>
</protein>
<evidence type="ECO:0000313" key="4">
    <source>
        <dbReference type="Proteomes" id="UP000032633"/>
    </source>
</evidence>
<feature type="chain" id="PRO_5038366873" description="Lipoprotein" evidence="2">
    <location>
        <begin position="17"/>
        <end position="225"/>
    </location>
</feature>
<keyword evidence="2" id="KW-0732">Signal</keyword>
<evidence type="ECO:0000256" key="1">
    <source>
        <dbReference type="SAM" id="MobiDB-lite"/>
    </source>
</evidence>
<evidence type="ECO:0000256" key="2">
    <source>
        <dbReference type="SAM" id="SignalP"/>
    </source>
</evidence>
<name>A0A0D5NKK5_9BACL</name>
<proteinExistence type="predicted"/>
<dbReference type="KEGG" id="pbj:VN24_16035"/>
<evidence type="ECO:0000313" key="3">
    <source>
        <dbReference type="EMBL" id="AJY75781.1"/>
    </source>
</evidence>
<reference evidence="4" key="2">
    <citation type="submission" date="2015-03" db="EMBL/GenBank/DDBJ databases">
        <title>Genome sequence of Paenibacillus beijingensis strain DSM 24997T.</title>
        <authorList>
            <person name="Kwak Y."/>
            <person name="Shin J.-H."/>
        </authorList>
    </citation>
    <scope>NUCLEOTIDE SEQUENCE [LARGE SCALE GENOMIC DNA]</scope>
    <source>
        <strain evidence="4">DSM 24997</strain>
    </source>
</reference>
<reference evidence="3 4" key="1">
    <citation type="journal article" date="2015" name="J. Biotechnol.">
        <title>Complete genome sequence of Paenibacillus beijingensis 7188(T) (=DSM 24997(T)), a novel rhizobacterium from jujube garden soil.</title>
        <authorList>
            <person name="Kwak Y."/>
            <person name="Shin J.H."/>
        </authorList>
    </citation>
    <scope>NUCLEOTIDE SEQUENCE [LARGE SCALE GENOMIC DNA]</scope>
    <source>
        <strain evidence="3 4">DSM 24997</strain>
    </source>
</reference>